<dbReference type="SUPFAM" id="SSF81383">
    <property type="entry name" value="F-box domain"/>
    <property type="match status" value="1"/>
</dbReference>
<proteinExistence type="predicted"/>
<dbReference type="Proteomes" id="UP000504638">
    <property type="component" value="Unplaced"/>
</dbReference>
<evidence type="ECO:0000313" key="3">
    <source>
        <dbReference type="EMBL" id="KAF1813925.1"/>
    </source>
</evidence>
<dbReference type="OrthoDB" id="4192220at2759"/>
<organism evidence="3">
    <name type="scientific">Eremomyces bilateralis CBS 781.70</name>
    <dbReference type="NCBI Taxonomy" id="1392243"/>
    <lineage>
        <taxon>Eukaryota</taxon>
        <taxon>Fungi</taxon>
        <taxon>Dikarya</taxon>
        <taxon>Ascomycota</taxon>
        <taxon>Pezizomycotina</taxon>
        <taxon>Dothideomycetes</taxon>
        <taxon>Dothideomycetes incertae sedis</taxon>
        <taxon>Eremomycetales</taxon>
        <taxon>Eremomycetaceae</taxon>
        <taxon>Eremomyces</taxon>
    </lineage>
</organism>
<evidence type="ECO:0000313" key="5">
    <source>
        <dbReference type="RefSeq" id="XP_033535556.1"/>
    </source>
</evidence>
<keyword evidence="4" id="KW-1185">Reference proteome</keyword>
<name>A0A6G1G762_9PEZI</name>
<evidence type="ECO:0000259" key="2">
    <source>
        <dbReference type="Pfam" id="PF12937"/>
    </source>
</evidence>
<dbReference type="GeneID" id="54415629"/>
<feature type="compositionally biased region" description="Low complexity" evidence="1">
    <location>
        <begin position="1"/>
        <end position="15"/>
    </location>
</feature>
<reference evidence="3 5" key="1">
    <citation type="submission" date="2020-01" db="EMBL/GenBank/DDBJ databases">
        <authorList>
            <consortium name="DOE Joint Genome Institute"/>
            <person name="Haridas S."/>
            <person name="Albert R."/>
            <person name="Binder M."/>
            <person name="Bloem J."/>
            <person name="Labutti K."/>
            <person name="Salamov A."/>
            <person name="Andreopoulos B."/>
            <person name="Baker S.E."/>
            <person name="Barry K."/>
            <person name="Bills G."/>
            <person name="Bluhm B.H."/>
            <person name="Cannon C."/>
            <person name="Castanera R."/>
            <person name="Culley D.E."/>
            <person name="Daum C."/>
            <person name="Ezra D."/>
            <person name="Gonzalez J.B."/>
            <person name="Henrissat B."/>
            <person name="Kuo A."/>
            <person name="Liang C."/>
            <person name="Lipzen A."/>
            <person name="Lutzoni F."/>
            <person name="Magnuson J."/>
            <person name="Mondo S."/>
            <person name="Nolan M."/>
            <person name="Ohm R."/>
            <person name="Pangilinan J."/>
            <person name="Park H.-J."/>
            <person name="Ramirez L."/>
            <person name="Alfaro M."/>
            <person name="Sun H."/>
            <person name="Tritt A."/>
            <person name="Yoshinaga Y."/>
            <person name="Zwiers L.-H."/>
            <person name="Turgeon B.G."/>
            <person name="Goodwin S.B."/>
            <person name="Spatafora J.W."/>
            <person name="Crous P.W."/>
            <person name="Grigoriev I.V."/>
        </authorList>
    </citation>
    <scope>NUCLEOTIDE SEQUENCE</scope>
    <source>
        <strain evidence="3 5">CBS 781.70</strain>
    </source>
</reference>
<gene>
    <name evidence="3 5" type="ORF">P152DRAFT_298195</name>
</gene>
<reference evidence="5" key="3">
    <citation type="submission" date="2025-04" db="UniProtKB">
        <authorList>
            <consortium name="RefSeq"/>
        </authorList>
    </citation>
    <scope>IDENTIFICATION</scope>
    <source>
        <strain evidence="5">CBS 781.70</strain>
    </source>
</reference>
<accession>A0A6G1G762</accession>
<reference evidence="5" key="2">
    <citation type="submission" date="2020-04" db="EMBL/GenBank/DDBJ databases">
        <authorList>
            <consortium name="NCBI Genome Project"/>
        </authorList>
    </citation>
    <scope>NUCLEOTIDE SEQUENCE</scope>
    <source>
        <strain evidence="5">CBS 781.70</strain>
    </source>
</reference>
<sequence>MRETSTSQSSLSSWISRKRQRTSRTPDPQLLSRTTSSMAAFAKAATTTGSGRINHLPTELLLQIFNHLRSSSARGSLLNCMCVSRQWNELCLPILHNHVVVAIPCQAPDRYHPQMETLAASGGRIDWSERIASFTVLLDPCSEAYAPPPPTFAERVRRIPSGVKKDHEGFEQAAAALTRMKNITTLSIKTRSTGVQIPWCPQEGIFKTISATPSTVVNLEIDTLSADTLSTRHIHLCNALAPLLPQLKLLRLRIRFLCDDLFSALEDEHATSCLEKISIRLGYKYNSIYYPLVACTKRCGSDNNAPPYDARIALARKSRELYEGRKFPNITAFTFVDRQDLFLGNTFLHSRAFKVYDVIENQTLTIPWRAMPSPPAGTVGLPRYYAMRIPEGFLRGSRLDDELAEDRTEIITNDLEALGSVVERQEWYSAYGEARLPLSVLYPRTYSRALLRFSHPYSGLAGDEPNLIRPSQYREWLDTITEPIWLLESATGAKVLESRVNYGFEDTEPGMIEMPEGLRYEYDEEGATVHLMLQDGVPGIKIQGW</sequence>
<dbReference type="RefSeq" id="XP_033535556.1">
    <property type="nucleotide sequence ID" value="XM_033675059.1"/>
</dbReference>
<dbReference type="Pfam" id="PF12937">
    <property type="entry name" value="F-box-like"/>
    <property type="match status" value="1"/>
</dbReference>
<dbReference type="CDD" id="cd09917">
    <property type="entry name" value="F-box_SF"/>
    <property type="match status" value="1"/>
</dbReference>
<dbReference type="AlphaFoldDB" id="A0A6G1G762"/>
<dbReference type="Gene3D" id="1.20.1280.50">
    <property type="match status" value="1"/>
</dbReference>
<dbReference type="InterPro" id="IPR036047">
    <property type="entry name" value="F-box-like_dom_sf"/>
</dbReference>
<dbReference type="EMBL" id="ML975154">
    <property type="protein sequence ID" value="KAF1813925.1"/>
    <property type="molecule type" value="Genomic_DNA"/>
</dbReference>
<feature type="compositionally biased region" description="Polar residues" evidence="1">
    <location>
        <begin position="23"/>
        <end position="33"/>
    </location>
</feature>
<feature type="domain" description="F-box" evidence="2">
    <location>
        <begin position="53"/>
        <end position="96"/>
    </location>
</feature>
<protein>
    <recommendedName>
        <fullName evidence="2">F-box domain-containing protein</fullName>
    </recommendedName>
</protein>
<feature type="region of interest" description="Disordered" evidence="1">
    <location>
        <begin position="1"/>
        <end position="33"/>
    </location>
</feature>
<dbReference type="InterPro" id="IPR001810">
    <property type="entry name" value="F-box_dom"/>
</dbReference>
<evidence type="ECO:0000256" key="1">
    <source>
        <dbReference type="SAM" id="MobiDB-lite"/>
    </source>
</evidence>
<evidence type="ECO:0000313" key="4">
    <source>
        <dbReference type="Proteomes" id="UP000504638"/>
    </source>
</evidence>